<protein>
    <submittedName>
        <fullName evidence="1">Uncharacterized protein</fullName>
    </submittedName>
</protein>
<organism evidence="1 2">
    <name type="scientific">Eleutherodactylus coqui</name>
    <name type="common">Puerto Rican coqui</name>
    <dbReference type="NCBI Taxonomy" id="57060"/>
    <lineage>
        <taxon>Eukaryota</taxon>
        <taxon>Metazoa</taxon>
        <taxon>Chordata</taxon>
        <taxon>Craniata</taxon>
        <taxon>Vertebrata</taxon>
        <taxon>Euteleostomi</taxon>
        <taxon>Amphibia</taxon>
        <taxon>Batrachia</taxon>
        <taxon>Anura</taxon>
        <taxon>Neobatrachia</taxon>
        <taxon>Hyloidea</taxon>
        <taxon>Eleutherodactylidae</taxon>
        <taxon>Eleutherodactylinae</taxon>
        <taxon>Eleutherodactylus</taxon>
        <taxon>Eleutherodactylus</taxon>
    </lineage>
</organism>
<proteinExistence type="predicted"/>
<keyword evidence="2" id="KW-1185">Reference proteome</keyword>
<evidence type="ECO:0000313" key="2">
    <source>
        <dbReference type="Proteomes" id="UP000770717"/>
    </source>
</evidence>
<sequence>MHRTWLCKRGKNGQAKRASSSSEDTVLRAVLTTLTNTTAQESDACAIMWALEGCFHGAEQLLTSLPACVRFRARKTRSTYANIPMHTQVKCCKFYPKYCDTVV</sequence>
<reference evidence="1" key="1">
    <citation type="thesis" date="2020" institute="ProQuest LLC" country="789 East Eisenhower Parkway, Ann Arbor, MI, USA">
        <title>Comparative Genomics and Chromosome Evolution.</title>
        <authorList>
            <person name="Mudd A.B."/>
        </authorList>
    </citation>
    <scope>NUCLEOTIDE SEQUENCE</scope>
    <source>
        <strain evidence="1">HN-11 Male</strain>
        <tissue evidence="1">Kidney and liver</tissue>
    </source>
</reference>
<comment type="caution">
    <text evidence="1">The sequence shown here is derived from an EMBL/GenBank/DDBJ whole genome shotgun (WGS) entry which is preliminary data.</text>
</comment>
<dbReference type="AlphaFoldDB" id="A0A8J6FPG1"/>
<dbReference type="Proteomes" id="UP000770717">
    <property type="component" value="Unassembled WGS sequence"/>
</dbReference>
<evidence type="ECO:0000313" key="1">
    <source>
        <dbReference type="EMBL" id="KAG9491591.1"/>
    </source>
</evidence>
<dbReference type="EMBL" id="WNTK01000001">
    <property type="protein sequence ID" value="KAG9491591.1"/>
    <property type="molecule type" value="Genomic_DNA"/>
</dbReference>
<gene>
    <name evidence="1" type="ORF">GDO78_000219</name>
</gene>
<accession>A0A8J6FPG1</accession>
<name>A0A8J6FPG1_ELECQ</name>